<keyword evidence="4 8" id="KW-0812">Transmembrane</keyword>
<accession>H5SG24</accession>
<organism evidence="10">
    <name type="scientific">uncultured Bacteroidota bacterium</name>
    <dbReference type="NCBI Taxonomy" id="152509"/>
    <lineage>
        <taxon>Bacteria</taxon>
        <taxon>Pseudomonadati</taxon>
        <taxon>Bacteroidota</taxon>
        <taxon>environmental samples</taxon>
    </lineage>
</organism>
<dbReference type="PANTHER" id="PTHR48090">
    <property type="entry name" value="UNDECAPRENYL-PHOSPHATE 4-DEOXY-4-FORMAMIDO-L-ARABINOSE TRANSFERASE-RELATED"/>
    <property type="match status" value="1"/>
</dbReference>
<dbReference type="CDD" id="cd04187">
    <property type="entry name" value="DPM1_like_bac"/>
    <property type="match status" value="1"/>
</dbReference>
<evidence type="ECO:0000259" key="9">
    <source>
        <dbReference type="Pfam" id="PF00535"/>
    </source>
</evidence>
<keyword evidence="3 10" id="KW-0808">Transferase</keyword>
<name>H5SG24_9BACT</name>
<evidence type="ECO:0000313" key="10">
    <source>
        <dbReference type="EMBL" id="BAL55110.1"/>
    </source>
</evidence>
<dbReference type="InterPro" id="IPR029044">
    <property type="entry name" value="Nucleotide-diphossugar_trans"/>
</dbReference>
<evidence type="ECO:0000256" key="6">
    <source>
        <dbReference type="ARBA" id="ARBA00022989"/>
    </source>
</evidence>
<keyword evidence="6 8" id="KW-1133">Transmembrane helix</keyword>
<protein>
    <submittedName>
        <fullName evidence="10">Glycosyl transferase family 2</fullName>
    </submittedName>
</protein>
<feature type="domain" description="Glycosyltransferase 2-like" evidence="9">
    <location>
        <begin position="11"/>
        <end position="172"/>
    </location>
</feature>
<evidence type="ECO:0000256" key="3">
    <source>
        <dbReference type="ARBA" id="ARBA00022679"/>
    </source>
</evidence>
<dbReference type="Gene3D" id="3.90.550.10">
    <property type="entry name" value="Spore Coat Polysaccharide Biosynthesis Protein SpsA, Chain A"/>
    <property type="match status" value="1"/>
</dbReference>
<evidence type="ECO:0000256" key="1">
    <source>
        <dbReference type="ARBA" id="ARBA00022475"/>
    </source>
</evidence>
<keyword evidence="2" id="KW-0328">Glycosyltransferase</keyword>
<dbReference type="GO" id="GO:0099621">
    <property type="term" value="F:undecaprenyl-phosphate 4-deoxy-4-formamido-L-arabinose transferase activity"/>
    <property type="evidence" value="ECO:0007669"/>
    <property type="project" value="TreeGrafter"/>
</dbReference>
<dbReference type="GO" id="GO:0005886">
    <property type="term" value="C:plasma membrane"/>
    <property type="evidence" value="ECO:0007669"/>
    <property type="project" value="TreeGrafter"/>
</dbReference>
<sequence>MNAPYSERGISAVIPMLDEEASLGELIERLETVLTALAGDRYEIIFVDDGSRDGSFAIVRHAHQRNPRIRGIRFRRNYGKSAALAVGFEHARYELVVTLDADLQDDPAEIPRLLAVLDEGYDLVSGWKQVRHDPLEKTLPSKLFNAVVSAVSGLRLHDFNCGLKAYRAEVIRTLTLYGEMHRYIPALAHWEGFRVTEIPVQHHRRKYGRSKFGASRYIKGFLDLLTVILTTRYLKRPLHLFGSIGTLLMVVGFAIALGLTIEWMLGGTYLTNRPLLLMAVAFMIVGMQLISIGLVGELIVRQSQSTREYHIREQV</sequence>
<dbReference type="PANTHER" id="PTHR48090:SF3">
    <property type="entry name" value="UNDECAPRENYL-PHOSPHATE 4-DEOXY-4-FORMAMIDO-L-ARABINOSE TRANSFERASE"/>
    <property type="match status" value="1"/>
</dbReference>
<evidence type="ECO:0000256" key="5">
    <source>
        <dbReference type="ARBA" id="ARBA00022985"/>
    </source>
</evidence>
<proteinExistence type="predicted"/>
<feature type="transmembrane region" description="Helical" evidence="8">
    <location>
        <begin position="275"/>
        <end position="300"/>
    </location>
</feature>
<feature type="transmembrane region" description="Helical" evidence="8">
    <location>
        <begin position="240"/>
        <end position="263"/>
    </location>
</feature>
<dbReference type="SUPFAM" id="SSF53448">
    <property type="entry name" value="Nucleotide-diphospho-sugar transferases"/>
    <property type="match status" value="1"/>
</dbReference>
<dbReference type="Pfam" id="PF00535">
    <property type="entry name" value="Glycos_transf_2"/>
    <property type="match status" value="1"/>
</dbReference>
<evidence type="ECO:0000256" key="2">
    <source>
        <dbReference type="ARBA" id="ARBA00022676"/>
    </source>
</evidence>
<evidence type="ECO:0000256" key="4">
    <source>
        <dbReference type="ARBA" id="ARBA00022692"/>
    </source>
</evidence>
<reference evidence="10" key="1">
    <citation type="journal article" date="2005" name="Environ. Microbiol.">
        <title>Genetic and functional properties of uncultivated thermophilic crenarchaeotes from a subsurface gold mine as revealed by analysis of genome fragments.</title>
        <authorList>
            <person name="Nunoura T."/>
            <person name="Hirayama H."/>
            <person name="Takami H."/>
            <person name="Oida H."/>
            <person name="Nishi S."/>
            <person name="Shimamura S."/>
            <person name="Suzuki Y."/>
            <person name="Inagaki F."/>
            <person name="Takai K."/>
            <person name="Nealson K.H."/>
            <person name="Horikoshi K."/>
        </authorList>
    </citation>
    <scope>NUCLEOTIDE SEQUENCE</scope>
</reference>
<dbReference type="GO" id="GO:0009103">
    <property type="term" value="P:lipopolysaccharide biosynthetic process"/>
    <property type="evidence" value="ECO:0007669"/>
    <property type="project" value="UniProtKB-KW"/>
</dbReference>
<keyword evidence="1" id="KW-1003">Cell membrane</keyword>
<keyword evidence="7 8" id="KW-0472">Membrane</keyword>
<dbReference type="InterPro" id="IPR050256">
    <property type="entry name" value="Glycosyltransferase_2"/>
</dbReference>
<keyword evidence="5" id="KW-0448">Lipopolysaccharide biosynthesis</keyword>
<gene>
    <name evidence="10" type="ORF">HGMM_F23B02C49</name>
</gene>
<dbReference type="InterPro" id="IPR001173">
    <property type="entry name" value="Glyco_trans_2-like"/>
</dbReference>
<evidence type="ECO:0000256" key="8">
    <source>
        <dbReference type="SAM" id="Phobius"/>
    </source>
</evidence>
<dbReference type="AlphaFoldDB" id="H5SG24"/>
<evidence type="ECO:0000256" key="7">
    <source>
        <dbReference type="ARBA" id="ARBA00023136"/>
    </source>
</evidence>
<reference evidence="10" key="2">
    <citation type="journal article" date="2012" name="PLoS ONE">
        <title>A Deeply Branching Thermophilic Bacterium with an Ancient Acetyl-CoA Pathway Dominates a Subsurface Ecosystem.</title>
        <authorList>
            <person name="Takami H."/>
            <person name="Noguchi H."/>
            <person name="Takaki Y."/>
            <person name="Uchiyama I."/>
            <person name="Toyoda A."/>
            <person name="Nishi S."/>
            <person name="Chee G.-J."/>
            <person name="Arai W."/>
            <person name="Nunoura T."/>
            <person name="Itoh T."/>
            <person name="Hattori M."/>
            <person name="Takai K."/>
        </authorList>
    </citation>
    <scope>NUCLEOTIDE SEQUENCE</scope>
</reference>
<dbReference type="EMBL" id="AP011709">
    <property type="protein sequence ID" value="BAL55110.1"/>
    <property type="molecule type" value="Genomic_DNA"/>
</dbReference>